<dbReference type="Proteomes" id="UP001056681">
    <property type="component" value="Chromosome"/>
</dbReference>
<dbReference type="RefSeq" id="WP_250339912.1">
    <property type="nucleotide sequence ID" value="NZ_CP063231.1"/>
</dbReference>
<keyword evidence="2" id="KW-1185">Reference proteome</keyword>
<reference evidence="1" key="1">
    <citation type="submission" date="2020-10" db="EMBL/GenBank/DDBJ databases">
        <title>Whole-genome sequence of Luteibacter sp. EIF3.</title>
        <authorList>
            <person name="Friedrich I."/>
            <person name="Hertel R."/>
            <person name="Daniel R."/>
        </authorList>
    </citation>
    <scope>NUCLEOTIDE SEQUENCE</scope>
    <source>
        <strain evidence="1">EIF3</strain>
    </source>
</reference>
<evidence type="ECO:0000313" key="2">
    <source>
        <dbReference type="Proteomes" id="UP001056681"/>
    </source>
</evidence>
<accession>A0ABY4T336</accession>
<dbReference type="EMBL" id="CP063231">
    <property type="protein sequence ID" value="URL59343.1"/>
    <property type="molecule type" value="Genomic_DNA"/>
</dbReference>
<sequence length="830" mass="87810">MNSQTTSQPTAVFRDAADGALGYDDLLNPPDRPTLVTVGPWDFEAGDSVVLFAPGRRTVGIAETPQTAAGVEKTVSFYIAGKALAALGSGIHDFVVDVLREGTSVASTTTQVAIWLDRPGIAPDGTNSLATPRVSPTAITPTTAGATVSIDTYANMRAGDTITTRWGAAGNEVSRVITASDVGGPVDIAIARALIDAGGTGQGINVSYTVKDDSGDMAMSPSTNVNVAGASPLNPPTISQVTLIEGDYVLDVDALLGAPARMTIAPLERGDVIIVHLAGTTADGLPIEYTGPEVTAAQTFSRTTLPNDVLASLMGGDAAVWYERKRGDAVTMSDRFNFSIVGKPASLVAPDILEAEGDSLDPEKVLVAGKATLAIPYSPLMKPGTRVRYLMHGTATDGTTIMSEGDIDITATSTFPLRFDILSNEINALNGSTVTFTYKLLVYSGAPGKGKPVQSIQAPERTYRLRDPTLPVLPAAIISQADGDTIDPAKIDNNLGTRVIVNYPGMQSGDRITLYWYGSIDRNVYKKTLTSLGSALTFLVPKEPFLNKNVGSTVTVLYTVERDDETFNAEIAEFNVGIRLRDLTAPTIDGSAAGKLDIGTIGDTVIVRLPAGLTFQAGDLISVSIGEYTTTTRPATDGMTFEIPVTEFARYLGQRVPVIYTLTRGGLSYASDPAFLDVARTGRSRVALDFKESGIYTGALPINTPISFVGGAVKITALGPFVGIGQDRSPTGDISRGSLYVADTARVQIEIVGEPVTHIQVAIVSNVRTAFITTYSDDGTQTETFARLGWKVEQLFDHTSRFPIRRLIIGEGGSTIGDHHVANVFRFVLE</sequence>
<proteinExistence type="predicted"/>
<gene>
    <name evidence="1" type="ORF">IM816_04325</name>
</gene>
<evidence type="ECO:0000313" key="1">
    <source>
        <dbReference type="EMBL" id="URL59343.1"/>
    </source>
</evidence>
<organism evidence="1 2">
    <name type="scientific">Luteibacter flocculans</name>
    <dbReference type="NCBI Taxonomy" id="2780091"/>
    <lineage>
        <taxon>Bacteria</taxon>
        <taxon>Pseudomonadati</taxon>
        <taxon>Pseudomonadota</taxon>
        <taxon>Gammaproteobacteria</taxon>
        <taxon>Lysobacterales</taxon>
        <taxon>Rhodanobacteraceae</taxon>
        <taxon>Luteibacter</taxon>
    </lineage>
</organism>
<protein>
    <submittedName>
        <fullName evidence="1">Uncharacterized protein</fullName>
    </submittedName>
</protein>
<name>A0ABY4T336_9GAMM</name>